<proteinExistence type="predicted"/>
<dbReference type="InterPro" id="IPR012338">
    <property type="entry name" value="Beta-lactam/transpept-like"/>
</dbReference>
<dbReference type="SUPFAM" id="SSF56601">
    <property type="entry name" value="beta-lactamase/transpeptidase-like"/>
    <property type="match status" value="1"/>
</dbReference>
<feature type="region of interest" description="Disordered" evidence="2">
    <location>
        <begin position="28"/>
        <end position="70"/>
    </location>
</feature>
<feature type="chain" id="PRO_5046984464" evidence="3">
    <location>
        <begin position="29"/>
        <end position="569"/>
    </location>
</feature>
<dbReference type="Pfam" id="PF20773">
    <property type="entry name" value="InhA-like_MAM"/>
    <property type="match status" value="1"/>
</dbReference>
<keyword evidence="6" id="KW-1185">Reference proteome</keyword>
<evidence type="ECO:0000313" key="5">
    <source>
        <dbReference type="EMBL" id="MEC5422923.1"/>
    </source>
</evidence>
<dbReference type="Pfam" id="PF00144">
    <property type="entry name" value="Beta-lactamase"/>
    <property type="match status" value="1"/>
</dbReference>
<protein>
    <submittedName>
        <fullName evidence="5">Serine hydrolase</fullName>
    </submittedName>
</protein>
<evidence type="ECO:0000256" key="1">
    <source>
        <dbReference type="ARBA" id="ARBA00022801"/>
    </source>
</evidence>
<dbReference type="PANTHER" id="PTHR43283">
    <property type="entry name" value="BETA-LACTAMASE-RELATED"/>
    <property type="match status" value="1"/>
</dbReference>
<evidence type="ECO:0000256" key="3">
    <source>
        <dbReference type="SAM" id="SignalP"/>
    </source>
</evidence>
<dbReference type="PANTHER" id="PTHR43283:SF11">
    <property type="entry name" value="BETA-LACTAMASE-RELATED DOMAIN-CONTAINING PROTEIN"/>
    <property type="match status" value="1"/>
</dbReference>
<dbReference type="RefSeq" id="WP_327606495.1">
    <property type="nucleotide sequence ID" value="NZ_JARZFX010000002.1"/>
</dbReference>
<name>A0ABU6KC79_9BACI</name>
<feature type="domain" description="Beta-lactamase-related" evidence="4">
    <location>
        <begin position="85"/>
        <end position="429"/>
    </location>
</feature>
<accession>A0ABU6KC79</accession>
<dbReference type="GO" id="GO:0016787">
    <property type="term" value="F:hydrolase activity"/>
    <property type="evidence" value="ECO:0007669"/>
    <property type="project" value="UniProtKB-KW"/>
</dbReference>
<dbReference type="InterPro" id="IPR050789">
    <property type="entry name" value="Diverse_Enzym_Activities"/>
</dbReference>
<reference evidence="5 6" key="1">
    <citation type="journal article" date="2024" name="Int. J. Syst. Evol. Microbiol.">
        <title>Virgibacillus tibetensis sp. nov., isolated from salt lake on the Tibetan Plateau of China.</title>
        <authorList>
            <person name="Phurbu D."/>
            <person name="Liu Z.-X."/>
            <person name="Wang R."/>
            <person name="Zheng Y.-Y."/>
            <person name="Liu H.-C."/>
            <person name="Zhou Y.-G."/>
            <person name="Yu Y.-J."/>
            <person name="Li A.-H."/>
        </authorList>
    </citation>
    <scope>NUCLEOTIDE SEQUENCE [LARGE SCALE GENOMIC DNA]</scope>
    <source>
        <strain evidence="5 6">C22-A2</strain>
    </source>
</reference>
<dbReference type="Gene3D" id="2.60.120.260">
    <property type="entry name" value="Galactose-binding domain-like"/>
    <property type="match status" value="1"/>
</dbReference>
<evidence type="ECO:0000256" key="2">
    <source>
        <dbReference type="SAM" id="MobiDB-lite"/>
    </source>
</evidence>
<feature type="compositionally biased region" description="Polar residues" evidence="2">
    <location>
        <begin position="50"/>
        <end position="60"/>
    </location>
</feature>
<dbReference type="EMBL" id="JARZFX010000002">
    <property type="protein sequence ID" value="MEC5422923.1"/>
    <property type="molecule type" value="Genomic_DNA"/>
</dbReference>
<organism evidence="5 6">
    <name type="scientific">Virgibacillus tibetensis</name>
    <dbReference type="NCBI Taxonomy" id="3042313"/>
    <lineage>
        <taxon>Bacteria</taxon>
        <taxon>Bacillati</taxon>
        <taxon>Bacillota</taxon>
        <taxon>Bacilli</taxon>
        <taxon>Bacillales</taxon>
        <taxon>Bacillaceae</taxon>
        <taxon>Virgibacillus</taxon>
    </lineage>
</organism>
<dbReference type="Proteomes" id="UP001335737">
    <property type="component" value="Unassembled WGS sequence"/>
</dbReference>
<dbReference type="Gene3D" id="3.40.710.10">
    <property type="entry name" value="DD-peptidase/beta-lactamase superfamily"/>
    <property type="match status" value="1"/>
</dbReference>
<evidence type="ECO:0000259" key="4">
    <source>
        <dbReference type="Pfam" id="PF00144"/>
    </source>
</evidence>
<gene>
    <name evidence="5" type="ORF">QGM71_05350</name>
</gene>
<dbReference type="InterPro" id="IPR001466">
    <property type="entry name" value="Beta-lactam-related"/>
</dbReference>
<keyword evidence="3" id="KW-0732">Signal</keyword>
<keyword evidence="1 5" id="KW-0378">Hydrolase</keyword>
<sequence length="569" mass="63251">MRRNLSIVSLSMVLTSSMLFTSVVPVTADQGSTQNPTIEKQDNKKAQKQPHPQFSWSNPGPTSPVLHAGSIKGAGMMENPLLEIDSIMETHINEGTMPGAVTFVARRGHIVQHEAYGHALLYADDAGSEVDEPLLMNRDTIFDLASISKLFTTTAAMIMYEEGHFELDDPVAEHIPAFAENGKENVTIRQLMTHTSGFAAWIPLYTVGENREDRIDHVLNYPLANPPGTTYTYSDLNMITLATLIEQLSGQMLDEFVQENITQPLKMSDTMYNPPEELKPRIAATEYQPAINRGLVWGDVHDENAWSLDGVAGHAGVFSTAHDLGKLAHMFVNEGRYGNEQILQPETVELLMENQIPEFPGNEHGLGFELSQSWYMDGLSEASTIGHTGYTGTSLVINQNNDTIAILLTNRVHPTRSTVSTNPARRQLARQVADAIPVAMPNKNDAWFAGYGDQLDRTLTAEVDVTNEAMLSFDTWYRTEQGYDFGVVEVSADGEHWSTVLDPYTGSSVDWQSDEALIPAGTTHVRFRYDTDSYNNGRGWYVTNIQLHSVYGEELGLNLNSDDWTQRNY</sequence>
<comment type="caution">
    <text evidence="5">The sequence shown here is derived from an EMBL/GenBank/DDBJ whole genome shotgun (WGS) entry which is preliminary data.</text>
</comment>
<feature type="signal peptide" evidence="3">
    <location>
        <begin position="1"/>
        <end position="28"/>
    </location>
</feature>
<feature type="compositionally biased region" description="Polar residues" evidence="2">
    <location>
        <begin position="29"/>
        <end position="38"/>
    </location>
</feature>
<evidence type="ECO:0000313" key="6">
    <source>
        <dbReference type="Proteomes" id="UP001335737"/>
    </source>
</evidence>